<accession>C0GD89</accession>
<dbReference type="Proteomes" id="UP000006443">
    <property type="component" value="Unassembled WGS sequence"/>
</dbReference>
<proteinExistence type="predicted"/>
<dbReference type="EMBL" id="ACJM01000002">
    <property type="protein sequence ID" value="EEG78610.1"/>
    <property type="molecule type" value="Genomic_DNA"/>
</dbReference>
<gene>
    <name evidence="2" type="ORF">DealDRAFT_0540</name>
</gene>
<protein>
    <submittedName>
        <fullName evidence="2">PilT protein domain protein</fullName>
    </submittedName>
</protein>
<dbReference type="Gene3D" id="3.40.50.1010">
    <property type="entry name" value="5'-nuclease"/>
    <property type="match status" value="1"/>
</dbReference>
<dbReference type="AlphaFoldDB" id="C0GD89"/>
<reference evidence="2 3" key="1">
    <citation type="submission" date="2009-02" db="EMBL/GenBank/DDBJ databases">
        <title>Sequencing of the draft genome and assembly of Dethiobacter alkaliphilus AHT 1.</title>
        <authorList>
            <consortium name="US DOE Joint Genome Institute (JGI-PGF)"/>
            <person name="Lucas S."/>
            <person name="Copeland A."/>
            <person name="Lapidus A."/>
            <person name="Glavina del Rio T."/>
            <person name="Dalin E."/>
            <person name="Tice H."/>
            <person name="Bruce D."/>
            <person name="Goodwin L."/>
            <person name="Pitluck S."/>
            <person name="Larimer F."/>
            <person name="Land M.L."/>
            <person name="Hauser L."/>
            <person name="Muyzer G."/>
        </authorList>
    </citation>
    <scope>NUCLEOTIDE SEQUENCE [LARGE SCALE GENOMIC DNA]</scope>
    <source>
        <strain evidence="2 3">AHT 1</strain>
    </source>
</reference>
<evidence type="ECO:0000313" key="3">
    <source>
        <dbReference type="Proteomes" id="UP000006443"/>
    </source>
</evidence>
<name>C0GD89_DETAL</name>
<dbReference type="RefSeq" id="WP_008514624.1">
    <property type="nucleotide sequence ID" value="NZ_ACJM01000002.1"/>
</dbReference>
<dbReference type="Pfam" id="PF01850">
    <property type="entry name" value="PIN"/>
    <property type="match status" value="1"/>
</dbReference>
<dbReference type="InterPro" id="IPR029060">
    <property type="entry name" value="PIN-like_dom_sf"/>
</dbReference>
<comment type="caution">
    <text evidence="2">The sequence shown here is derived from an EMBL/GenBank/DDBJ whole genome shotgun (WGS) entry which is preliminary data.</text>
</comment>
<organism evidence="2 3">
    <name type="scientific">Dethiobacter alkaliphilus AHT 1</name>
    <dbReference type="NCBI Taxonomy" id="555088"/>
    <lineage>
        <taxon>Bacteria</taxon>
        <taxon>Bacillati</taxon>
        <taxon>Bacillota</taxon>
        <taxon>Dethiobacteria</taxon>
        <taxon>Dethiobacterales</taxon>
        <taxon>Dethiobacteraceae</taxon>
        <taxon>Dethiobacter</taxon>
    </lineage>
</organism>
<evidence type="ECO:0000313" key="2">
    <source>
        <dbReference type="EMBL" id="EEG78610.1"/>
    </source>
</evidence>
<keyword evidence="3" id="KW-1185">Reference proteome</keyword>
<evidence type="ECO:0000259" key="1">
    <source>
        <dbReference type="Pfam" id="PF01850"/>
    </source>
</evidence>
<dbReference type="SUPFAM" id="SSF88723">
    <property type="entry name" value="PIN domain-like"/>
    <property type="match status" value="1"/>
</dbReference>
<dbReference type="OrthoDB" id="9789052at2"/>
<dbReference type="eggNOG" id="COG5611">
    <property type="taxonomic scope" value="Bacteria"/>
</dbReference>
<sequence length="143" mass="16465">MLHPCFLNGGWLDTNVVLRFLVRDNEEMFSKASSLFARAERGEILLLLHPITVAEIIWTLESFYGYDKSQIVCVLRSFIEADGIHVPEKEIIATSLTFYLDKNVDYVDAYLFAYASQSGSPTIYTFDKKHFMRLGIREEESLL</sequence>
<dbReference type="CDD" id="cd18683">
    <property type="entry name" value="PIN_VapC-like"/>
    <property type="match status" value="1"/>
</dbReference>
<feature type="domain" description="PIN" evidence="1">
    <location>
        <begin position="12"/>
        <end position="131"/>
    </location>
</feature>
<dbReference type="InterPro" id="IPR002716">
    <property type="entry name" value="PIN_dom"/>
</dbReference>